<keyword evidence="4" id="KW-0808">Transferase</keyword>
<keyword evidence="5" id="KW-0547">Nucleotide-binding</keyword>
<proteinExistence type="predicted"/>
<comment type="catalytic activity">
    <reaction evidence="1">
        <text>ATP + protein L-histidine = ADP + protein N-phospho-L-histidine.</text>
        <dbReference type="EC" id="2.7.13.3"/>
    </reaction>
</comment>
<dbReference type="InterPro" id="IPR050482">
    <property type="entry name" value="Sensor_HK_TwoCompSys"/>
</dbReference>
<dbReference type="InterPro" id="IPR011712">
    <property type="entry name" value="Sig_transdc_His_kin_sub3_dim/P"/>
</dbReference>
<evidence type="ECO:0000256" key="9">
    <source>
        <dbReference type="SAM" id="Phobius"/>
    </source>
</evidence>
<comment type="caution">
    <text evidence="12">The sequence shown here is derived from an EMBL/GenBank/DDBJ whole genome shotgun (WGS) entry which is preliminary data.</text>
</comment>
<evidence type="ECO:0000259" key="11">
    <source>
        <dbReference type="Pfam" id="PF23539"/>
    </source>
</evidence>
<dbReference type="Pfam" id="PF23539">
    <property type="entry name" value="DUF7134"/>
    <property type="match status" value="1"/>
</dbReference>
<keyword evidence="9" id="KW-0812">Transmembrane</keyword>
<evidence type="ECO:0000313" key="12">
    <source>
        <dbReference type="EMBL" id="MBC6468350.1"/>
    </source>
</evidence>
<gene>
    <name evidence="12" type="ORF">HKK74_23045</name>
</gene>
<feature type="transmembrane region" description="Helical" evidence="9">
    <location>
        <begin position="53"/>
        <end position="82"/>
    </location>
</feature>
<evidence type="ECO:0000313" key="13">
    <source>
        <dbReference type="Proteomes" id="UP000805614"/>
    </source>
</evidence>
<feature type="transmembrane region" description="Helical" evidence="9">
    <location>
        <begin position="117"/>
        <end position="136"/>
    </location>
</feature>
<dbReference type="SUPFAM" id="SSF55874">
    <property type="entry name" value="ATPase domain of HSP90 chaperone/DNA topoisomerase II/histidine kinase"/>
    <property type="match status" value="1"/>
</dbReference>
<reference evidence="12 13" key="1">
    <citation type="submission" date="2020-06" db="EMBL/GenBank/DDBJ databases">
        <title>Actinomadura xiongansis sp. nov., isolated from soil of Baiyangdian.</title>
        <authorList>
            <person name="Zhang X."/>
        </authorList>
    </citation>
    <scope>NUCLEOTIDE SEQUENCE [LARGE SCALE GENOMIC DNA]</scope>
    <source>
        <strain evidence="12 13">HBUM206468</strain>
    </source>
</reference>
<dbReference type="PANTHER" id="PTHR24421:SF10">
    <property type="entry name" value="NITRATE_NITRITE SENSOR PROTEIN NARQ"/>
    <property type="match status" value="1"/>
</dbReference>
<dbReference type="Gene3D" id="3.30.565.10">
    <property type="entry name" value="Histidine kinase-like ATPase, C-terminal domain"/>
    <property type="match status" value="1"/>
</dbReference>
<dbReference type="RefSeq" id="WP_187245358.1">
    <property type="nucleotide sequence ID" value="NZ_JABVEC010000018.1"/>
</dbReference>
<evidence type="ECO:0000256" key="1">
    <source>
        <dbReference type="ARBA" id="ARBA00000085"/>
    </source>
</evidence>
<keyword evidence="6 12" id="KW-0418">Kinase</keyword>
<organism evidence="12 13">
    <name type="scientific">Actinomadura alba</name>
    <dbReference type="NCBI Taxonomy" id="406431"/>
    <lineage>
        <taxon>Bacteria</taxon>
        <taxon>Bacillati</taxon>
        <taxon>Actinomycetota</taxon>
        <taxon>Actinomycetes</taxon>
        <taxon>Streptosporangiales</taxon>
        <taxon>Thermomonosporaceae</taxon>
        <taxon>Actinomadura</taxon>
    </lineage>
</organism>
<dbReference type="Pfam" id="PF07730">
    <property type="entry name" value="HisKA_3"/>
    <property type="match status" value="1"/>
</dbReference>
<dbReference type="InterPro" id="IPR055558">
    <property type="entry name" value="DUF7134"/>
</dbReference>
<evidence type="ECO:0000256" key="5">
    <source>
        <dbReference type="ARBA" id="ARBA00022741"/>
    </source>
</evidence>
<keyword evidence="9" id="KW-1133">Transmembrane helix</keyword>
<dbReference type="EMBL" id="JABVEC010000018">
    <property type="protein sequence ID" value="MBC6468350.1"/>
    <property type="molecule type" value="Genomic_DNA"/>
</dbReference>
<feature type="domain" description="Signal transduction histidine kinase subgroup 3 dimerisation and phosphoacceptor" evidence="10">
    <location>
        <begin position="167"/>
        <end position="241"/>
    </location>
</feature>
<dbReference type="EC" id="2.7.13.3" evidence="2"/>
<evidence type="ECO:0000256" key="3">
    <source>
        <dbReference type="ARBA" id="ARBA00022553"/>
    </source>
</evidence>
<evidence type="ECO:0000256" key="2">
    <source>
        <dbReference type="ARBA" id="ARBA00012438"/>
    </source>
</evidence>
<keyword evidence="7" id="KW-0067">ATP-binding</keyword>
<evidence type="ECO:0000256" key="4">
    <source>
        <dbReference type="ARBA" id="ARBA00022679"/>
    </source>
</evidence>
<keyword evidence="8" id="KW-0902">Two-component regulatory system</keyword>
<sequence>MDAAIAATTLALVLGSALMQDGPGPSPAQVILTLLACAALMLRRRFPVAILAFTLAASALSGSIGDSGGPIFIPFIIALFTAAAEGRLPAAVLFAVVGIMGMILRNSAEPDQGTEEGAILIAGWLVAVLAVGGMTWKTRAFLAEVEQRALEAERSREADGRRRAIEERMRIARELHDVLAHNISVVNVRSGAALFHLTDGRSRDPGDLHDELVEALTVIRNAGRDAGRELRATLGVLRQADEEASTAPAPGLARLLDLVDTVERAGLKVRTTMEGSPQRVPAEVDLAAFRIVQEALTNVARHADTRQATLRIRFELDDVLIQVENAGARACRDPGYGIQGMRERATALGGEVSAGPCGDGGFQVRARLPMREHA</sequence>
<keyword evidence="3" id="KW-0597">Phosphoprotein</keyword>
<accession>A0ABR7LU32</accession>
<dbReference type="CDD" id="cd16917">
    <property type="entry name" value="HATPase_UhpB-NarQ-NarX-like"/>
    <property type="match status" value="1"/>
</dbReference>
<protein>
    <recommendedName>
        <fullName evidence="2">histidine kinase</fullName>
        <ecNumber evidence="2">2.7.13.3</ecNumber>
    </recommendedName>
</protein>
<dbReference type="InterPro" id="IPR036890">
    <property type="entry name" value="HATPase_C_sf"/>
</dbReference>
<name>A0ABR7LU32_9ACTN</name>
<keyword evidence="13" id="KW-1185">Reference proteome</keyword>
<feature type="domain" description="DUF7134" evidence="11">
    <location>
        <begin position="2"/>
        <end position="129"/>
    </location>
</feature>
<evidence type="ECO:0000256" key="6">
    <source>
        <dbReference type="ARBA" id="ARBA00022777"/>
    </source>
</evidence>
<keyword evidence="9" id="KW-0472">Membrane</keyword>
<dbReference type="Gene3D" id="1.20.5.1930">
    <property type="match status" value="1"/>
</dbReference>
<dbReference type="PANTHER" id="PTHR24421">
    <property type="entry name" value="NITRATE/NITRITE SENSOR PROTEIN NARX-RELATED"/>
    <property type="match status" value="1"/>
</dbReference>
<dbReference type="Proteomes" id="UP000805614">
    <property type="component" value="Unassembled WGS sequence"/>
</dbReference>
<evidence type="ECO:0000256" key="8">
    <source>
        <dbReference type="ARBA" id="ARBA00023012"/>
    </source>
</evidence>
<evidence type="ECO:0000256" key="7">
    <source>
        <dbReference type="ARBA" id="ARBA00022840"/>
    </source>
</evidence>
<evidence type="ECO:0000259" key="10">
    <source>
        <dbReference type="Pfam" id="PF07730"/>
    </source>
</evidence>
<dbReference type="GO" id="GO:0016301">
    <property type="term" value="F:kinase activity"/>
    <property type="evidence" value="ECO:0007669"/>
    <property type="project" value="UniProtKB-KW"/>
</dbReference>